<dbReference type="Proteomes" id="UP000523821">
    <property type="component" value="Unassembled WGS sequence"/>
</dbReference>
<dbReference type="SUPFAM" id="SSF54909">
    <property type="entry name" value="Dimeric alpha+beta barrel"/>
    <property type="match status" value="1"/>
</dbReference>
<proteinExistence type="inferred from homology"/>
<dbReference type="PANTHER" id="PTHR35174">
    <property type="entry name" value="BLL7171 PROTEIN-RELATED"/>
    <property type="match status" value="1"/>
</dbReference>
<organism evidence="3 4">
    <name type="scientific">Prosthecomicrobium pneumaticum</name>
    <dbReference type="NCBI Taxonomy" id="81895"/>
    <lineage>
        <taxon>Bacteria</taxon>
        <taxon>Pseudomonadati</taxon>
        <taxon>Pseudomonadota</taxon>
        <taxon>Alphaproteobacteria</taxon>
        <taxon>Hyphomicrobiales</taxon>
        <taxon>Kaistiaceae</taxon>
        <taxon>Prosthecomicrobium</taxon>
    </lineage>
</organism>
<dbReference type="EMBL" id="JACHOO010000002">
    <property type="protein sequence ID" value="MBB5751698.1"/>
    <property type="molecule type" value="Genomic_DNA"/>
</dbReference>
<dbReference type="PANTHER" id="PTHR35174:SF3">
    <property type="entry name" value="BLL7171 PROTEIN"/>
    <property type="match status" value="1"/>
</dbReference>
<evidence type="ECO:0000313" key="3">
    <source>
        <dbReference type="EMBL" id="MBB5751698.1"/>
    </source>
</evidence>
<evidence type="ECO:0000313" key="4">
    <source>
        <dbReference type="Proteomes" id="UP000523821"/>
    </source>
</evidence>
<sequence>MLYAILCYHSEDAVGCWTKEEDDAVMARIAAVIEKPAREGRLGPVARLLPTTAATTLRSDGRDAPLVLDGPFAETKEQLLGFYLVDCETLDEAIALAKEISAANPGGAHEVRPVGYFMESEGRR</sequence>
<gene>
    <name evidence="3" type="ORF">GGQ63_000750</name>
</gene>
<keyword evidence="4" id="KW-1185">Reference proteome</keyword>
<dbReference type="InterPro" id="IPR011008">
    <property type="entry name" value="Dimeric_a/b-barrel"/>
</dbReference>
<dbReference type="InterPro" id="IPR005545">
    <property type="entry name" value="YCII"/>
</dbReference>
<dbReference type="RefSeq" id="WP_183852695.1">
    <property type="nucleotide sequence ID" value="NZ_JACHOO010000002.1"/>
</dbReference>
<name>A0A7W9CUB6_9HYPH</name>
<dbReference type="Gene3D" id="3.30.70.1060">
    <property type="entry name" value="Dimeric alpha+beta barrel"/>
    <property type="match status" value="1"/>
</dbReference>
<evidence type="ECO:0000259" key="2">
    <source>
        <dbReference type="Pfam" id="PF03795"/>
    </source>
</evidence>
<protein>
    <recommendedName>
        <fullName evidence="2">YCII-related domain-containing protein</fullName>
    </recommendedName>
</protein>
<dbReference type="Pfam" id="PF03795">
    <property type="entry name" value="YCII"/>
    <property type="match status" value="1"/>
</dbReference>
<comment type="similarity">
    <text evidence="1">Belongs to the YciI family.</text>
</comment>
<reference evidence="3 4" key="1">
    <citation type="submission" date="2020-08" db="EMBL/GenBank/DDBJ databases">
        <title>Genomic Encyclopedia of Type Strains, Phase IV (KMG-IV): sequencing the most valuable type-strain genomes for metagenomic binning, comparative biology and taxonomic classification.</title>
        <authorList>
            <person name="Goeker M."/>
        </authorList>
    </citation>
    <scope>NUCLEOTIDE SEQUENCE [LARGE SCALE GENOMIC DNA]</scope>
    <source>
        <strain evidence="3 4">DSM 16268</strain>
    </source>
</reference>
<dbReference type="AlphaFoldDB" id="A0A7W9CUB6"/>
<comment type="caution">
    <text evidence="3">The sequence shown here is derived from an EMBL/GenBank/DDBJ whole genome shotgun (WGS) entry which is preliminary data.</text>
</comment>
<evidence type="ECO:0000256" key="1">
    <source>
        <dbReference type="ARBA" id="ARBA00007689"/>
    </source>
</evidence>
<feature type="domain" description="YCII-related" evidence="2">
    <location>
        <begin position="1"/>
        <end position="114"/>
    </location>
</feature>
<accession>A0A7W9CUB6</accession>